<dbReference type="InterPro" id="IPR038560">
    <property type="entry name" value="Beta-xylanase_CBM31_sf"/>
</dbReference>
<sequence>MNELSTVIRDKILCLYCYSNTKNSGRSTNYYVQFLCTALLFISTMSFSNAQGYGIEVENGNATIYFEDQNWTGGWNYICLGAACSPGEKVGNRWERSVSGLEVGNTYTIQLKIQDNSSGQYISDQYSVVATAKGDGTNPVIPTCSDGIQNGNEEGVDCGGDCEPCIAPPPTDRHKIEVELAQIVGSASVYDDPAASNGKGVAYISAQGAGIQIENSPSASSVEIVYASELSGEISFFINGNDIDNIPFSSSGAWVGNYNTTSVSVNIQEGDTFAIIFQSGDAALNIDQINFIGTPAEPQPCTGLNNPANVFTHVTTSNETSDGALDGSVTFHFNNVENEYDSILFFFDSDSFKVSIEEGQLTVPNKASGSYTAGMKWGNSECNTYLGTVTIGSCENQIKDGNEEGIDCGGVCPICPEDPIPTKEDLVISVASSPTHGEYLIAKYGNLPAKAIYTWDNDTNEFGSCTDGCAQNWPLVVASSKLNIILPNSLPQGLTGDFGLSGTCDGELQLTFNGQPLYYFAGDNQENDTNGEGAGNVWWLLKETITDTCSDNIQNGDETGIDCGGSCTPCSSGPGEGSCGDFGLTIIDGQGILYYHEDLGSALYLCLNGSCYTPDKQEDGYYQRFVNISANTDYTIKVQGSNEQEKVVQVSECFFVPTCGDGIQNGDETGVDCGGASCNDCPTCSDGIQNGDETGVDCGGANCISCEEVCNGTPNPNAVITKQNESFEGQNDGILTLSFDDVENRENIEFSIDGGNTYPYTEKDNLKWITITGLAPGNYHIFVRWGDGGDCPIDLGNTAILEGGAAPSCTDGILNQGEERVDCGGPCAPCEEEACGDIPMVLYPSPALPTPVLGVQPGTHGYTFDLSEDLTTISVSHGQTIDIQADGNPDFEFFCSCNQIEFEGIKLNETNSVPTKCLQADNFFYFFRYKKKGYMTDDPGDQYMYSSLFTTKGERIDPRNRPTIASTAANWMRFRHPHAYDGITEAVFDAVHNADQLRYLDRYETIITDGPDNLRIDPQLTSANGTFHPHAGAPVTPVRIDILDIGDSPAPRYATTVGGVSGTTYSDLGPGYNYGNMVNYEITAVAGGSGAQTYNTLQNYFIGQGFNTLGDPRLASAGKASTLMILPSLATAGGNERNYNLERDAIFTQHIITLESEDDVDDFLEGHHLFHGVTHRSEASEYNQFQVELDQARIGSTSCGSCHFRDGRGSEVINTPRGPRIAPPVFGIGMLQWIAGAEAGLRWDGGVATVEDQTKNALIEDHGINPDTDISQEDLEQIVAYTKFLTVPTRSANSYNIPGVAEGELAFNTVGCASCHQVTQKTSSDAPKEFRDLVIRPYTDMKVHNVYNGSFRTPALWGMGRNIDLLERNGKATLFMHDGSATSIEKAIQLHGGDASNSRTAYNNLSEEERAFIVQFIKSL</sequence>
<evidence type="ECO:0000256" key="2">
    <source>
        <dbReference type="ARBA" id="ARBA00022723"/>
    </source>
</evidence>
<dbReference type="GO" id="GO:0020037">
    <property type="term" value="F:heme binding"/>
    <property type="evidence" value="ECO:0007669"/>
    <property type="project" value="InterPro"/>
</dbReference>
<dbReference type="GO" id="GO:0009055">
    <property type="term" value="F:electron transfer activity"/>
    <property type="evidence" value="ECO:0007669"/>
    <property type="project" value="InterPro"/>
</dbReference>
<dbReference type="InterPro" id="IPR009056">
    <property type="entry name" value="Cyt_c-like_dom"/>
</dbReference>
<organism evidence="6 7">
    <name type="scientific">Flammeovirga agarivorans</name>
    <dbReference type="NCBI Taxonomy" id="2726742"/>
    <lineage>
        <taxon>Bacteria</taxon>
        <taxon>Pseudomonadati</taxon>
        <taxon>Bacteroidota</taxon>
        <taxon>Cytophagia</taxon>
        <taxon>Cytophagales</taxon>
        <taxon>Flammeovirgaceae</taxon>
        <taxon>Flammeovirga</taxon>
    </lineage>
</organism>
<protein>
    <submittedName>
        <fullName evidence="6">Family 31 carbohydrate-binding protein</fullName>
    </submittedName>
</protein>
<proteinExistence type="predicted"/>
<feature type="domain" description="Cytochrome c" evidence="5">
    <location>
        <begin position="1298"/>
        <end position="1420"/>
    </location>
</feature>
<dbReference type="Gene3D" id="2.60.40.2450">
    <property type="entry name" value="Beta-1,3-xylanase, CBM31 domain"/>
    <property type="match status" value="2"/>
</dbReference>
<evidence type="ECO:0000259" key="5">
    <source>
        <dbReference type="PROSITE" id="PS51007"/>
    </source>
</evidence>
<feature type="domain" description="Cytochrome c" evidence="5">
    <location>
        <begin position="1161"/>
        <end position="1286"/>
    </location>
</feature>
<keyword evidence="1 4" id="KW-0349">Heme</keyword>
<dbReference type="InterPro" id="IPR036909">
    <property type="entry name" value="Cyt_c-like_dom_sf"/>
</dbReference>
<evidence type="ECO:0000313" key="7">
    <source>
        <dbReference type="Proteomes" id="UP000585050"/>
    </source>
</evidence>
<dbReference type="SUPFAM" id="SSF46626">
    <property type="entry name" value="Cytochrome c"/>
    <property type="match status" value="2"/>
</dbReference>
<reference evidence="6 7" key="1">
    <citation type="submission" date="2020-04" db="EMBL/GenBank/DDBJ databases">
        <title>Flammeovirga sp. SR4, a novel species isolated from seawater.</title>
        <authorList>
            <person name="Wang X."/>
        </authorList>
    </citation>
    <scope>NUCLEOTIDE SEQUENCE [LARGE SCALE GENOMIC DNA]</scope>
    <source>
        <strain evidence="6 7">SR4</strain>
    </source>
</reference>
<dbReference type="EMBL" id="JABAIL010000001">
    <property type="protein sequence ID" value="NLR89750.1"/>
    <property type="molecule type" value="Genomic_DNA"/>
</dbReference>
<dbReference type="InterPro" id="IPR005297">
    <property type="entry name" value="Lipoprotein_repeat"/>
</dbReference>
<dbReference type="InterPro" id="IPR010538">
    <property type="entry name" value="DHOR"/>
</dbReference>
<evidence type="ECO:0000256" key="3">
    <source>
        <dbReference type="ARBA" id="ARBA00023004"/>
    </source>
</evidence>
<dbReference type="GO" id="GO:0046872">
    <property type="term" value="F:metal ion binding"/>
    <property type="evidence" value="ECO:0007669"/>
    <property type="project" value="UniProtKB-KW"/>
</dbReference>
<accession>A0A7X8XU45</accession>
<evidence type="ECO:0000256" key="4">
    <source>
        <dbReference type="PROSITE-ProRule" id="PRU00433"/>
    </source>
</evidence>
<dbReference type="CDD" id="cd02795">
    <property type="entry name" value="CBM6-CBM35-CBM36_like"/>
    <property type="match status" value="1"/>
</dbReference>
<keyword evidence="7" id="KW-1185">Reference proteome</keyword>
<dbReference type="PROSITE" id="PS51007">
    <property type="entry name" value="CYTC"/>
    <property type="match status" value="2"/>
</dbReference>
<keyword evidence="3 4" id="KW-0408">Iron</keyword>
<dbReference type="PANTHER" id="PTHR30600">
    <property type="entry name" value="CYTOCHROME C PEROXIDASE-RELATED"/>
    <property type="match status" value="1"/>
</dbReference>
<dbReference type="InterPro" id="IPR008979">
    <property type="entry name" value="Galactose-bd-like_sf"/>
</dbReference>
<keyword evidence="2 4" id="KW-0479">Metal-binding</keyword>
<evidence type="ECO:0000256" key="1">
    <source>
        <dbReference type="ARBA" id="ARBA00022617"/>
    </source>
</evidence>
<dbReference type="Pfam" id="PF11606">
    <property type="entry name" value="AlcCBM31"/>
    <property type="match status" value="1"/>
</dbReference>
<evidence type="ECO:0000313" key="6">
    <source>
        <dbReference type="EMBL" id="NLR89750.1"/>
    </source>
</evidence>
<dbReference type="Gene3D" id="2.60.120.260">
    <property type="entry name" value="Galactose-binding domain-like"/>
    <property type="match status" value="1"/>
</dbReference>
<comment type="caution">
    <text evidence="6">The sequence shown here is derived from an EMBL/GenBank/DDBJ whole genome shotgun (WGS) entry which is preliminary data.</text>
</comment>
<name>A0A7X8XU45_9BACT</name>
<dbReference type="InterPro" id="IPR051395">
    <property type="entry name" value="Cytochrome_c_Peroxidase/MauG"/>
</dbReference>
<dbReference type="Pfam" id="PF03640">
    <property type="entry name" value="Lipoprotein_15"/>
    <property type="match status" value="1"/>
</dbReference>
<dbReference type="Gene3D" id="1.10.760.10">
    <property type="entry name" value="Cytochrome c-like domain"/>
    <property type="match status" value="1"/>
</dbReference>
<dbReference type="GO" id="GO:0033905">
    <property type="term" value="F:xylan endo-1,3-beta-xylosidase activity"/>
    <property type="evidence" value="ECO:0007669"/>
    <property type="project" value="InterPro"/>
</dbReference>
<dbReference type="PANTHER" id="PTHR30600:SF4">
    <property type="entry name" value="CYTOCHROME C DOMAIN-CONTAINING PROTEIN"/>
    <property type="match status" value="1"/>
</dbReference>
<dbReference type="Pfam" id="PF06537">
    <property type="entry name" value="DHOR"/>
    <property type="match status" value="1"/>
</dbReference>
<dbReference type="GO" id="GO:0004130">
    <property type="term" value="F:cytochrome-c peroxidase activity"/>
    <property type="evidence" value="ECO:0007669"/>
    <property type="project" value="TreeGrafter"/>
</dbReference>
<dbReference type="Proteomes" id="UP000585050">
    <property type="component" value="Unassembled WGS sequence"/>
</dbReference>
<dbReference type="InterPro" id="IPR021016">
    <property type="entry name" value="Beta-xylanase"/>
</dbReference>
<gene>
    <name evidence="6" type="ORF">HGP29_00965</name>
</gene>
<dbReference type="SUPFAM" id="SSF49785">
    <property type="entry name" value="Galactose-binding domain-like"/>
    <property type="match status" value="1"/>
</dbReference>